<protein>
    <submittedName>
        <fullName evidence="1">DUF2321 domain-containing protein</fullName>
    </submittedName>
</protein>
<accession>A0A923SQ83</accession>
<dbReference type="Pfam" id="PF10083">
    <property type="entry name" value="DUF2321"/>
    <property type="match status" value="1"/>
</dbReference>
<reference evidence="1" key="1">
    <citation type="submission" date="2020-08" db="EMBL/GenBank/DDBJ databases">
        <title>Genome public.</title>
        <authorList>
            <person name="Liu C."/>
            <person name="Sun Q."/>
        </authorList>
    </citation>
    <scope>NUCLEOTIDE SEQUENCE</scope>
    <source>
        <strain evidence="1">BX12</strain>
    </source>
</reference>
<evidence type="ECO:0000313" key="1">
    <source>
        <dbReference type="EMBL" id="MBC6679347.1"/>
    </source>
</evidence>
<name>A0A923SQ83_9FIRM</name>
<dbReference type="Proteomes" id="UP000602647">
    <property type="component" value="Unassembled WGS sequence"/>
</dbReference>
<sequence>MSTFYARICKNGHVNITYRRAGKEERCKECGAPLMDSCPQCGSVIKKWHYYGMVYLTPKNLKFQRPDSCRECGYTFPWAGKNINFD</sequence>
<keyword evidence="2" id="KW-1185">Reference proteome</keyword>
<organism evidence="1 2">
    <name type="scientific">Zhenpiania hominis</name>
    <dbReference type="NCBI Taxonomy" id="2763644"/>
    <lineage>
        <taxon>Bacteria</taxon>
        <taxon>Bacillati</taxon>
        <taxon>Bacillota</taxon>
        <taxon>Clostridia</taxon>
        <taxon>Peptostreptococcales</taxon>
        <taxon>Anaerovoracaceae</taxon>
        <taxon>Zhenpiania</taxon>
    </lineage>
</organism>
<dbReference type="RefSeq" id="WP_187302455.1">
    <property type="nucleotide sequence ID" value="NZ_JACRYT010000004.1"/>
</dbReference>
<dbReference type="InterPro" id="IPR016891">
    <property type="entry name" value="DUF2321"/>
</dbReference>
<gene>
    <name evidence="1" type="ORF">H9L42_05855</name>
</gene>
<proteinExistence type="predicted"/>
<dbReference type="EMBL" id="JACRYT010000004">
    <property type="protein sequence ID" value="MBC6679347.1"/>
    <property type="molecule type" value="Genomic_DNA"/>
</dbReference>
<comment type="caution">
    <text evidence="1">The sequence shown here is derived from an EMBL/GenBank/DDBJ whole genome shotgun (WGS) entry which is preliminary data.</text>
</comment>
<dbReference type="AlphaFoldDB" id="A0A923SQ83"/>
<evidence type="ECO:0000313" key="2">
    <source>
        <dbReference type="Proteomes" id="UP000602647"/>
    </source>
</evidence>